<organism evidence="2 3">
    <name type="scientific">Caenorhabditis remanei</name>
    <name type="common">Caenorhabditis vulgaris</name>
    <dbReference type="NCBI Taxonomy" id="31234"/>
    <lineage>
        <taxon>Eukaryota</taxon>
        <taxon>Metazoa</taxon>
        <taxon>Ecdysozoa</taxon>
        <taxon>Nematoda</taxon>
        <taxon>Chromadorea</taxon>
        <taxon>Rhabditida</taxon>
        <taxon>Rhabditina</taxon>
        <taxon>Rhabditomorpha</taxon>
        <taxon>Rhabditoidea</taxon>
        <taxon>Rhabditidae</taxon>
        <taxon>Peloderinae</taxon>
        <taxon>Caenorhabditis</taxon>
    </lineage>
</organism>
<sequence length="692" mass="79322">MTASFPLLNLPTKAISDVLKSMNINEFITLSFLSKRAKLSVEAMELKSPNVIVQIDEFVNIFMPLGENIWRWSFHGDETENGTMNRALPNKLTELCIHHGPIEWSMEDLSVKKWISHFQTIFHFSKFNSLQLSTASFLYDIEEIKATIGNFETLNLSITGTNNEGYDLLVKYFVSRCLILDSGVFECLERPKEVLIQNYDELEITSVSGVYIILDDLLMMNSKTVMLGYINWTGKEINRFIKHWMKGSNPRLETLEIFLASRVFNRTDALNGIRYMEIPTDHVRNFKTFDLVNLDIEGGYDFQRSDGTTATITFYYDEESVLLQIDHAHSTSHRPSPSSCLLVLIPSTVLTTSFPLLNLPTKAISHVLKSMNINEFITISFLSKRAKLSVEAMELKSRGVLVQIGDLVNIVVPVGESYWRWSFHGDETENGTLNRALPDKFTELSIHHGPIEWSMEDLSVKKWISHFKTIFHFSKFYSLQFYTDSLMYDIEEIKATFGNFDKLLISIDNSTSEAYDLLVKHFPSRSLLFDGGVFECLEHPKKVLIQNYDELEITLDIDSDEGVLILDDILMVNSKTVVLGDVNWTGKEVNRFIKHWIKGSNPRLETLEIFSTSRGEASDRTVALKGIRYKEIPANLVRKFKTLHQESLDVEGGYDIIRHDGTTATVTFDYDEEFDTDSFFMFVWHPHCVGDS</sequence>
<feature type="domain" description="F-box" evidence="1">
    <location>
        <begin position="353"/>
        <end position="387"/>
    </location>
</feature>
<accession>A0A6A5H0A2</accession>
<dbReference type="InterPro" id="IPR053222">
    <property type="entry name" value="Zygotic_Embryogenesis-Asso"/>
</dbReference>
<protein>
    <recommendedName>
        <fullName evidence="1">F-box domain-containing protein</fullName>
    </recommendedName>
</protein>
<dbReference type="GeneID" id="9823141"/>
<dbReference type="KEGG" id="crq:GCK72_008680"/>
<dbReference type="PANTHER" id="PTHR22899:SF0">
    <property type="entry name" value="F-BOX ASSOCIATED DOMAIN-CONTAINING PROTEIN-RELATED"/>
    <property type="match status" value="1"/>
</dbReference>
<dbReference type="Pfam" id="PF00646">
    <property type="entry name" value="F-box"/>
    <property type="match status" value="2"/>
</dbReference>
<gene>
    <name evidence="2" type="ORF">GCK72_008680</name>
</gene>
<reference evidence="2 3" key="1">
    <citation type="submission" date="2019-12" db="EMBL/GenBank/DDBJ databases">
        <title>Chromosome-level assembly of the Caenorhabditis remanei genome.</title>
        <authorList>
            <person name="Teterina A.A."/>
            <person name="Willis J.H."/>
            <person name="Phillips P.C."/>
        </authorList>
    </citation>
    <scope>NUCLEOTIDE SEQUENCE [LARGE SCALE GENOMIC DNA]</scope>
    <source>
        <strain evidence="2 3">PX506</strain>
        <tissue evidence="2">Whole organism</tissue>
    </source>
</reference>
<evidence type="ECO:0000313" key="3">
    <source>
        <dbReference type="Proteomes" id="UP000483820"/>
    </source>
</evidence>
<comment type="caution">
    <text evidence="2">The sequence shown here is derived from an EMBL/GenBank/DDBJ whole genome shotgun (WGS) entry which is preliminary data.</text>
</comment>
<proteinExistence type="predicted"/>
<dbReference type="EMBL" id="WUAV01000003">
    <property type="protein sequence ID" value="KAF1760431.1"/>
    <property type="molecule type" value="Genomic_DNA"/>
</dbReference>
<evidence type="ECO:0000313" key="2">
    <source>
        <dbReference type="EMBL" id="KAF1760431.1"/>
    </source>
</evidence>
<dbReference type="InterPro" id="IPR001810">
    <property type="entry name" value="F-box_dom"/>
</dbReference>
<dbReference type="Pfam" id="PF07735">
    <property type="entry name" value="FBA_2"/>
    <property type="match status" value="2"/>
</dbReference>
<feature type="domain" description="F-box" evidence="1">
    <location>
        <begin position="4"/>
        <end position="55"/>
    </location>
</feature>
<name>A0A6A5H0A2_CAERE</name>
<dbReference type="PANTHER" id="PTHR22899">
    <property type="entry name" value="CYCLIN-RELATED F-BOX FAMILY"/>
    <property type="match status" value="1"/>
</dbReference>
<dbReference type="CTD" id="9823141"/>
<evidence type="ECO:0000259" key="1">
    <source>
        <dbReference type="PROSITE" id="PS50181"/>
    </source>
</evidence>
<dbReference type="RefSeq" id="XP_053586551.1">
    <property type="nucleotide sequence ID" value="XM_053726974.1"/>
</dbReference>
<dbReference type="PROSITE" id="PS50181">
    <property type="entry name" value="FBOX"/>
    <property type="match status" value="2"/>
</dbReference>
<dbReference type="AlphaFoldDB" id="A0A6A5H0A2"/>
<dbReference type="Proteomes" id="UP000483820">
    <property type="component" value="Chromosome III"/>
</dbReference>
<dbReference type="InterPro" id="IPR012885">
    <property type="entry name" value="F-box_Sdz-33"/>
</dbReference>